<organism evidence="3 4">
    <name type="scientific">Acrasis kona</name>
    <dbReference type="NCBI Taxonomy" id="1008807"/>
    <lineage>
        <taxon>Eukaryota</taxon>
        <taxon>Discoba</taxon>
        <taxon>Heterolobosea</taxon>
        <taxon>Tetramitia</taxon>
        <taxon>Eutetramitia</taxon>
        <taxon>Acrasidae</taxon>
        <taxon>Acrasis</taxon>
    </lineage>
</organism>
<comment type="caution">
    <text evidence="3">The sequence shown here is derived from an EMBL/GenBank/DDBJ whole genome shotgun (WGS) entry which is preliminary data.</text>
</comment>
<dbReference type="Gene3D" id="3.40.50.300">
    <property type="entry name" value="P-loop containing nucleotide triphosphate hydrolases"/>
    <property type="match status" value="1"/>
</dbReference>
<keyword evidence="2" id="KW-0342">GTP-binding</keyword>
<keyword evidence="1" id="KW-0547">Nucleotide-binding</keyword>
<protein>
    <submittedName>
        <fullName evidence="3">Ras-related protein Rap</fullName>
    </submittedName>
</protein>
<dbReference type="GO" id="GO:0005525">
    <property type="term" value="F:GTP binding"/>
    <property type="evidence" value="ECO:0007669"/>
    <property type="project" value="UniProtKB-KW"/>
</dbReference>
<dbReference type="EMBL" id="JAOPGA020001252">
    <property type="protein sequence ID" value="KAL0486618.1"/>
    <property type="molecule type" value="Genomic_DNA"/>
</dbReference>
<dbReference type="SMART" id="SM00175">
    <property type="entry name" value="RAB"/>
    <property type="match status" value="1"/>
</dbReference>
<dbReference type="Proteomes" id="UP001431209">
    <property type="component" value="Unassembled WGS sequence"/>
</dbReference>
<sequence length="282" mass="32767">MKVTRGEHPLFVDEVLSHIFLFMLEDNAAETLNLSSVCWFFEKVICSDKWWCSIWTQSVFYSDTIKYDYKKCYLEMRRYMKKHPLEKNTIKILVSGDTCVGKTSLIVTYIGWEFSDCYDPTLEDDYHKTIHRDGLKLKIEFIDFSGQADRYYFEYLYSCADAILFVYSLADGATLADGFSYCMSYRNSNKNAPIFIAANKCDIDNNSITLEQAQVYINSNHTLEKIVGDIAYTSAKTYVNVEETFNCIVRRVVRDRMNHDMLCKTLSTNGTLFKQKQKCVTS</sequence>
<accession>A0AAW2Z9T9</accession>
<dbReference type="PANTHER" id="PTHR24070">
    <property type="entry name" value="RAS, DI-RAS, AND RHEB FAMILY MEMBERS OF SMALL GTPASE SUPERFAMILY"/>
    <property type="match status" value="1"/>
</dbReference>
<reference evidence="3 4" key="1">
    <citation type="submission" date="2024-03" db="EMBL/GenBank/DDBJ databases">
        <title>The Acrasis kona genome and developmental transcriptomes reveal deep origins of eukaryotic multicellular pathways.</title>
        <authorList>
            <person name="Sheikh S."/>
            <person name="Fu C.-J."/>
            <person name="Brown M.W."/>
            <person name="Baldauf S.L."/>
        </authorList>
    </citation>
    <scope>NUCLEOTIDE SEQUENCE [LARGE SCALE GENOMIC DNA]</scope>
    <source>
        <strain evidence="3 4">ATCC MYA-3509</strain>
    </source>
</reference>
<keyword evidence="4" id="KW-1185">Reference proteome</keyword>
<evidence type="ECO:0000313" key="3">
    <source>
        <dbReference type="EMBL" id="KAL0486618.1"/>
    </source>
</evidence>
<dbReference type="InterPro" id="IPR020849">
    <property type="entry name" value="Small_GTPase_Ras-type"/>
</dbReference>
<dbReference type="Pfam" id="PF00071">
    <property type="entry name" value="Ras"/>
    <property type="match status" value="1"/>
</dbReference>
<dbReference type="InterPro" id="IPR027417">
    <property type="entry name" value="P-loop_NTPase"/>
</dbReference>
<gene>
    <name evidence="3" type="ORF">AKO1_001550</name>
</gene>
<dbReference type="PRINTS" id="PR00449">
    <property type="entry name" value="RASTRNSFRMNG"/>
</dbReference>
<dbReference type="SMART" id="SM00174">
    <property type="entry name" value="RHO"/>
    <property type="match status" value="1"/>
</dbReference>
<evidence type="ECO:0000313" key="4">
    <source>
        <dbReference type="Proteomes" id="UP001431209"/>
    </source>
</evidence>
<dbReference type="InterPro" id="IPR005225">
    <property type="entry name" value="Small_GTP-bd"/>
</dbReference>
<evidence type="ECO:0000256" key="1">
    <source>
        <dbReference type="ARBA" id="ARBA00022741"/>
    </source>
</evidence>
<dbReference type="AlphaFoldDB" id="A0AAW2Z9T9"/>
<proteinExistence type="predicted"/>
<dbReference type="SUPFAM" id="SSF52540">
    <property type="entry name" value="P-loop containing nucleoside triphosphate hydrolases"/>
    <property type="match status" value="1"/>
</dbReference>
<dbReference type="GO" id="GO:0016020">
    <property type="term" value="C:membrane"/>
    <property type="evidence" value="ECO:0007669"/>
    <property type="project" value="InterPro"/>
</dbReference>
<dbReference type="GO" id="GO:0003924">
    <property type="term" value="F:GTPase activity"/>
    <property type="evidence" value="ECO:0007669"/>
    <property type="project" value="InterPro"/>
</dbReference>
<name>A0AAW2Z9T9_9EUKA</name>
<dbReference type="PROSITE" id="PS51419">
    <property type="entry name" value="RAB"/>
    <property type="match status" value="1"/>
</dbReference>
<dbReference type="InterPro" id="IPR001806">
    <property type="entry name" value="Small_GTPase"/>
</dbReference>
<evidence type="ECO:0000256" key="2">
    <source>
        <dbReference type="ARBA" id="ARBA00023134"/>
    </source>
</evidence>
<dbReference type="GO" id="GO:0007165">
    <property type="term" value="P:signal transduction"/>
    <property type="evidence" value="ECO:0007669"/>
    <property type="project" value="InterPro"/>
</dbReference>
<dbReference type="SMART" id="SM00173">
    <property type="entry name" value="RAS"/>
    <property type="match status" value="1"/>
</dbReference>
<dbReference type="NCBIfam" id="TIGR00231">
    <property type="entry name" value="small_GTP"/>
    <property type="match status" value="1"/>
</dbReference>